<evidence type="ECO:0000256" key="1">
    <source>
        <dbReference type="ARBA" id="ARBA00023002"/>
    </source>
</evidence>
<dbReference type="InterPro" id="IPR019752">
    <property type="entry name" value="Pyrv/ketoisovalerate_OxRed_cat"/>
</dbReference>
<evidence type="ECO:0000313" key="4">
    <source>
        <dbReference type="EMBL" id="BAR59849.1"/>
    </source>
</evidence>
<dbReference type="InterPro" id="IPR052198">
    <property type="entry name" value="IorB_Oxidoreductase"/>
</dbReference>
<feature type="domain" description="Pyruvate/ketoisovalerate oxidoreductase catalytic" evidence="2">
    <location>
        <begin position="43"/>
        <end position="229"/>
    </location>
</feature>
<evidence type="ECO:0000259" key="2">
    <source>
        <dbReference type="Pfam" id="PF01558"/>
    </source>
</evidence>
<proteinExistence type="predicted"/>
<keyword evidence="1" id="KW-0560">Oxidoreductase</keyword>
<organism evidence="4 5">
    <name type="scientific">Bradyrhizobium diazoefficiens</name>
    <dbReference type="NCBI Taxonomy" id="1355477"/>
    <lineage>
        <taxon>Bacteria</taxon>
        <taxon>Pseudomonadati</taxon>
        <taxon>Pseudomonadota</taxon>
        <taxon>Alphaproteobacteria</taxon>
        <taxon>Hyphomicrobiales</taxon>
        <taxon>Nitrobacteraceae</taxon>
        <taxon>Bradyrhizobium</taxon>
    </lineage>
</organism>
<name>A0A0E4FXW1_9BRAD</name>
<dbReference type="Proteomes" id="UP000063308">
    <property type="component" value="Chromosome"/>
</dbReference>
<reference evidence="4 5" key="1">
    <citation type="submission" date="2014-11" db="EMBL/GenBank/DDBJ databases">
        <title>Symbiosis island explosion on the genome of extra-slow-growing strains of soybean bradyrhizobia with massive insertion sequences.</title>
        <authorList>
            <person name="Iida T."/>
            <person name="Minamisawa K."/>
        </authorList>
    </citation>
    <scope>NUCLEOTIDE SEQUENCE [LARGE SCALE GENOMIC DNA]</scope>
    <source>
        <strain evidence="4 5">NK6</strain>
    </source>
</reference>
<sequence>MHGGTLKRIKTSSVDSGQLFADLPLPPARELDGPYNILVTGIGGTGVITIGALLGMAAHVDGRGCSALDFTGLSQKNGAVMSHVRIAPKPEDISAVRITTGGADVILGCDMIVSAGPSALSRAERGVTKAYINADLQPTASFVQNPDLDFEMGTMQTVLRDAVGDKNLDIIDATGIAAALMGDSIATNPFMLGFAFQKGAIPLSLEALLRAIEINGAAIEMNKLAFTWGRLAAHDMSRVRSVLQFKSRASAPTKSLDDIIATRAEFLTGYQDKAYADRYLAAVAKVRKAESAASPASTELTEPVAKNLFKLMSYKDEYEVARLYTDGSFAKKVSEKFDGDFSLKFYLAPPIFAQRDKTTGHLRKKEFGGWMIHTFRVLAKLKFLRGGAFDPFGRTEERRTERKLIENYLTMIDQRIVGLKAAQIPLLARLARVPETIRGFGHVKEGNIKQAMAETARLEAELENSRFAAAAE</sequence>
<dbReference type="SUPFAM" id="SSF53323">
    <property type="entry name" value="Pyruvate-ferredoxin oxidoreductase, PFOR, domain III"/>
    <property type="match status" value="1"/>
</dbReference>
<evidence type="ECO:0000259" key="3">
    <source>
        <dbReference type="Pfam" id="PF20169"/>
    </source>
</evidence>
<gene>
    <name evidence="4" type="ORF">NK6_6698</name>
</gene>
<dbReference type="Gene3D" id="3.40.920.10">
    <property type="entry name" value="Pyruvate-ferredoxin oxidoreductase, PFOR, domain III"/>
    <property type="match status" value="1"/>
</dbReference>
<dbReference type="InterPro" id="IPR046667">
    <property type="entry name" value="DUF6537"/>
</dbReference>
<dbReference type="AlphaFoldDB" id="A0A0E4FXW1"/>
<accession>A0A0E4FXW1</accession>
<dbReference type="PANTHER" id="PTHR43854">
    <property type="entry name" value="INDOLEPYRUVATE OXIDOREDUCTASE SUBUNIT IORB"/>
    <property type="match status" value="1"/>
</dbReference>
<keyword evidence="4" id="KW-0670">Pyruvate</keyword>
<dbReference type="GO" id="GO:0016903">
    <property type="term" value="F:oxidoreductase activity, acting on the aldehyde or oxo group of donors"/>
    <property type="evidence" value="ECO:0007669"/>
    <property type="project" value="InterPro"/>
</dbReference>
<dbReference type="Pfam" id="PF20169">
    <property type="entry name" value="DUF6537"/>
    <property type="match status" value="1"/>
</dbReference>
<dbReference type="InterPro" id="IPR002869">
    <property type="entry name" value="Pyrv_flavodox_OxRed_cen"/>
</dbReference>
<feature type="domain" description="DUF6537" evidence="3">
    <location>
        <begin position="256"/>
        <end position="454"/>
    </location>
</feature>
<dbReference type="Pfam" id="PF01558">
    <property type="entry name" value="POR"/>
    <property type="match status" value="1"/>
</dbReference>
<dbReference type="PANTHER" id="PTHR43854:SF1">
    <property type="entry name" value="INDOLEPYRUVATE OXIDOREDUCTASE SUBUNIT IORB"/>
    <property type="match status" value="1"/>
</dbReference>
<protein>
    <submittedName>
        <fullName evidence="4">Indolepyruvate ferredoxin oxidoreductase</fullName>
    </submittedName>
</protein>
<evidence type="ECO:0000313" key="5">
    <source>
        <dbReference type="Proteomes" id="UP000063308"/>
    </source>
</evidence>
<dbReference type="EMBL" id="AP014685">
    <property type="protein sequence ID" value="BAR59849.1"/>
    <property type="molecule type" value="Genomic_DNA"/>
</dbReference>